<evidence type="ECO:0000313" key="2">
    <source>
        <dbReference type="Proteomes" id="UP000011713"/>
    </source>
</evidence>
<sequence>MVAVGSAPVQYLLIIPRACFSRMRTPRHILLRRWKRRSLFARSGQYSRNIERRIPAEQNTNEQPFTDKKTNDRVLVARRLSWTSPVTPLPTDIVPSFSPKYKSVWSLLICRVLVCGRMSVLIPFYR</sequence>
<dbReference type="Proteomes" id="UP000011713">
    <property type="component" value="Unassembled WGS sequence"/>
</dbReference>
<dbReference type="HOGENOM" id="CLU_1985874_0_0_1"/>
<reference evidence="1" key="2">
    <citation type="submission" date="2015-06" db="UniProtKB">
        <authorList>
            <consortium name="EnsemblProtists"/>
        </authorList>
    </citation>
    <scope>IDENTIFICATION</scope>
    <source>
        <strain evidence="1">Emoy2</strain>
    </source>
</reference>
<proteinExistence type="predicted"/>
<dbReference type="VEuPathDB" id="FungiDB:HpaG804079"/>
<reference evidence="2" key="1">
    <citation type="journal article" date="2010" name="Science">
        <title>Signatures of adaptation to obligate biotrophy in the Hyaloperonospora arabidopsidis genome.</title>
        <authorList>
            <person name="Baxter L."/>
            <person name="Tripathy S."/>
            <person name="Ishaque N."/>
            <person name="Boot N."/>
            <person name="Cabral A."/>
            <person name="Kemen E."/>
            <person name="Thines M."/>
            <person name="Ah-Fong A."/>
            <person name="Anderson R."/>
            <person name="Badejoko W."/>
            <person name="Bittner-Eddy P."/>
            <person name="Boore J.L."/>
            <person name="Chibucos M.C."/>
            <person name="Coates M."/>
            <person name="Dehal P."/>
            <person name="Delehaunty K."/>
            <person name="Dong S."/>
            <person name="Downton P."/>
            <person name="Dumas B."/>
            <person name="Fabro G."/>
            <person name="Fronick C."/>
            <person name="Fuerstenberg S.I."/>
            <person name="Fulton L."/>
            <person name="Gaulin E."/>
            <person name="Govers F."/>
            <person name="Hughes L."/>
            <person name="Humphray S."/>
            <person name="Jiang R.H."/>
            <person name="Judelson H."/>
            <person name="Kamoun S."/>
            <person name="Kyung K."/>
            <person name="Meijer H."/>
            <person name="Minx P."/>
            <person name="Morris P."/>
            <person name="Nelson J."/>
            <person name="Phuntumart V."/>
            <person name="Qutob D."/>
            <person name="Rehmany A."/>
            <person name="Rougon-Cardoso A."/>
            <person name="Ryden P."/>
            <person name="Torto-Alalibo T."/>
            <person name="Studholme D."/>
            <person name="Wang Y."/>
            <person name="Win J."/>
            <person name="Wood J."/>
            <person name="Clifton S.W."/>
            <person name="Rogers J."/>
            <person name="Van den Ackerveken G."/>
            <person name="Jones J.D."/>
            <person name="McDowell J.M."/>
            <person name="Beynon J."/>
            <person name="Tyler B.M."/>
        </authorList>
    </citation>
    <scope>NUCLEOTIDE SEQUENCE [LARGE SCALE GENOMIC DNA]</scope>
    <source>
        <strain evidence="2">Emoy2</strain>
    </source>
</reference>
<dbReference type="EMBL" id="JH598136">
    <property type="status" value="NOT_ANNOTATED_CDS"/>
    <property type="molecule type" value="Genomic_DNA"/>
</dbReference>
<dbReference type="EnsemblProtists" id="HpaT804079">
    <property type="protein sequence ID" value="HpaP804079"/>
    <property type="gene ID" value="HpaG804079"/>
</dbReference>
<protein>
    <submittedName>
        <fullName evidence="1">Uncharacterized protein</fullName>
    </submittedName>
</protein>
<dbReference type="InParanoid" id="M4BCR3"/>
<organism evidence="1 2">
    <name type="scientific">Hyaloperonospora arabidopsidis (strain Emoy2)</name>
    <name type="common">Downy mildew agent</name>
    <name type="synonym">Peronospora arabidopsidis</name>
    <dbReference type="NCBI Taxonomy" id="559515"/>
    <lineage>
        <taxon>Eukaryota</taxon>
        <taxon>Sar</taxon>
        <taxon>Stramenopiles</taxon>
        <taxon>Oomycota</taxon>
        <taxon>Peronosporomycetes</taxon>
        <taxon>Peronosporales</taxon>
        <taxon>Peronosporaceae</taxon>
        <taxon>Hyaloperonospora</taxon>
    </lineage>
</organism>
<dbReference type="AlphaFoldDB" id="M4BCR3"/>
<name>M4BCR3_HYAAE</name>
<keyword evidence="2" id="KW-1185">Reference proteome</keyword>
<accession>M4BCR3</accession>
<evidence type="ECO:0000313" key="1">
    <source>
        <dbReference type="EnsemblProtists" id="HpaP804079"/>
    </source>
</evidence>